<dbReference type="GO" id="GO:1902201">
    <property type="term" value="P:negative regulation of bacterial-type flagellum-dependent cell motility"/>
    <property type="evidence" value="ECO:0007669"/>
    <property type="project" value="TreeGrafter"/>
</dbReference>
<dbReference type="GO" id="GO:0043709">
    <property type="term" value="P:cell adhesion involved in single-species biofilm formation"/>
    <property type="evidence" value="ECO:0007669"/>
    <property type="project" value="TreeGrafter"/>
</dbReference>
<dbReference type="PROSITE" id="PS50110">
    <property type="entry name" value="RESPONSE_REGULATORY"/>
    <property type="match status" value="1"/>
</dbReference>
<protein>
    <submittedName>
        <fullName evidence="4">Diguanylate cyclase (GGDEF) domain-containing protein</fullName>
    </submittedName>
</protein>
<dbReference type="HOGENOM" id="CLU_000445_11_28_0"/>
<dbReference type="RefSeq" id="WP_014296198.1">
    <property type="nucleotide sequence ID" value="NC_016751.1"/>
</dbReference>
<feature type="domain" description="Response regulatory" evidence="2">
    <location>
        <begin position="2"/>
        <end position="120"/>
    </location>
</feature>
<dbReference type="GO" id="GO:0005886">
    <property type="term" value="C:plasma membrane"/>
    <property type="evidence" value="ECO:0007669"/>
    <property type="project" value="TreeGrafter"/>
</dbReference>
<dbReference type="PANTHER" id="PTHR45138">
    <property type="entry name" value="REGULATORY COMPONENTS OF SENSORY TRANSDUCTION SYSTEM"/>
    <property type="match status" value="1"/>
</dbReference>
<evidence type="ECO:0000313" key="4">
    <source>
        <dbReference type="EMBL" id="AEX85126.1"/>
    </source>
</evidence>
<dbReference type="InterPro" id="IPR050469">
    <property type="entry name" value="Diguanylate_Cyclase"/>
</dbReference>
<organism evidence="4 5">
    <name type="scientific">Marinitoga piezophila (strain DSM 14283 / JCM 11233 / KA3)</name>
    <dbReference type="NCBI Taxonomy" id="443254"/>
    <lineage>
        <taxon>Bacteria</taxon>
        <taxon>Thermotogati</taxon>
        <taxon>Thermotogota</taxon>
        <taxon>Thermotogae</taxon>
        <taxon>Petrotogales</taxon>
        <taxon>Petrotogaceae</taxon>
        <taxon>Marinitoga</taxon>
    </lineage>
</organism>
<sequence>MNILVVEDSKLERLYLKDFFKKFNYNVLVASDGYEALEIHNNQNIDLMVLDLIMPGISGFEVCEEIRKKENDSDHYTYIIMLTGRTDKEDIIKGLEIGADDYVIKPFDENELRVRISVGERIVSMYKKILELNKKLEYESTHDDLTKIYNRKEIYSRLKNELSNNPIIAILDLDFFKKINDTYGHLAGNYVLSEFAKIVKEIVGDFGEFGRFGGEEFLIFFKGNILESQALEILEKIRNIIYMYDFNFEGQSIKVTVSIGATRNNGQYNIDQILAIADDNLYEAKKEGRNRIIYK</sequence>
<dbReference type="Pfam" id="PF00072">
    <property type="entry name" value="Response_reg"/>
    <property type="match status" value="1"/>
</dbReference>
<dbReference type="GO" id="GO:0000160">
    <property type="term" value="P:phosphorelay signal transduction system"/>
    <property type="evidence" value="ECO:0007669"/>
    <property type="project" value="InterPro"/>
</dbReference>
<dbReference type="Proteomes" id="UP000007161">
    <property type="component" value="Chromosome"/>
</dbReference>
<dbReference type="PANTHER" id="PTHR45138:SF9">
    <property type="entry name" value="DIGUANYLATE CYCLASE DGCM-RELATED"/>
    <property type="match status" value="1"/>
</dbReference>
<proteinExistence type="predicted"/>
<dbReference type="InterPro" id="IPR011006">
    <property type="entry name" value="CheY-like_superfamily"/>
</dbReference>
<evidence type="ECO:0000259" key="3">
    <source>
        <dbReference type="PROSITE" id="PS50887"/>
    </source>
</evidence>
<dbReference type="InterPro" id="IPR000160">
    <property type="entry name" value="GGDEF_dom"/>
</dbReference>
<feature type="modified residue" description="4-aspartylphosphate" evidence="1">
    <location>
        <position position="51"/>
    </location>
</feature>
<evidence type="ECO:0000256" key="1">
    <source>
        <dbReference type="PROSITE-ProRule" id="PRU00169"/>
    </source>
</evidence>
<gene>
    <name evidence="4" type="ordered locus">Marpi_0688</name>
</gene>
<dbReference type="NCBIfam" id="TIGR00254">
    <property type="entry name" value="GGDEF"/>
    <property type="match status" value="1"/>
</dbReference>
<dbReference type="AlphaFoldDB" id="H2J665"/>
<dbReference type="InterPro" id="IPR001789">
    <property type="entry name" value="Sig_transdc_resp-reg_receiver"/>
</dbReference>
<dbReference type="OrthoDB" id="48290at2"/>
<dbReference type="STRING" id="443254.Marpi_0688"/>
<dbReference type="eggNOG" id="COG3706">
    <property type="taxonomic scope" value="Bacteria"/>
</dbReference>
<dbReference type="GO" id="GO:0052621">
    <property type="term" value="F:diguanylate cyclase activity"/>
    <property type="evidence" value="ECO:0007669"/>
    <property type="project" value="TreeGrafter"/>
</dbReference>
<dbReference type="InterPro" id="IPR029787">
    <property type="entry name" value="Nucleotide_cyclase"/>
</dbReference>
<dbReference type="PROSITE" id="PS50887">
    <property type="entry name" value="GGDEF"/>
    <property type="match status" value="1"/>
</dbReference>
<dbReference type="CDD" id="cd17574">
    <property type="entry name" value="REC_OmpR"/>
    <property type="match status" value="1"/>
</dbReference>
<keyword evidence="5" id="KW-1185">Reference proteome</keyword>
<feature type="domain" description="GGDEF" evidence="3">
    <location>
        <begin position="164"/>
        <end position="295"/>
    </location>
</feature>
<dbReference type="Pfam" id="PF00990">
    <property type="entry name" value="GGDEF"/>
    <property type="match status" value="1"/>
</dbReference>
<dbReference type="SUPFAM" id="SSF55073">
    <property type="entry name" value="Nucleotide cyclase"/>
    <property type="match status" value="1"/>
</dbReference>
<dbReference type="CDD" id="cd01949">
    <property type="entry name" value="GGDEF"/>
    <property type="match status" value="1"/>
</dbReference>
<dbReference type="KEGG" id="mpz:Marpi_0688"/>
<accession>H2J665</accession>
<keyword evidence="1" id="KW-0597">Phosphoprotein</keyword>
<name>H2J665_MARPK</name>
<dbReference type="SUPFAM" id="SSF52172">
    <property type="entry name" value="CheY-like"/>
    <property type="match status" value="1"/>
</dbReference>
<dbReference type="SMART" id="SM00267">
    <property type="entry name" value="GGDEF"/>
    <property type="match status" value="1"/>
</dbReference>
<dbReference type="InterPro" id="IPR043128">
    <property type="entry name" value="Rev_trsase/Diguanyl_cyclase"/>
</dbReference>
<dbReference type="Gene3D" id="6.10.250.690">
    <property type="match status" value="1"/>
</dbReference>
<evidence type="ECO:0000313" key="5">
    <source>
        <dbReference type="Proteomes" id="UP000007161"/>
    </source>
</evidence>
<reference evidence="4 5" key="1">
    <citation type="journal article" date="2012" name="J. Bacteriol.">
        <title>Complete Genome Sequence of the Thermophilic, Piezophilic, Heterotrophic Bacterium Marinitoga piezophila KA3.</title>
        <authorList>
            <person name="Lucas S."/>
            <person name="Han J."/>
            <person name="Lapidus A."/>
            <person name="Cheng J.F."/>
            <person name="Goodwin L.A."/>
            <person name="Pitluck S."/>
            <person name="Peters L."/>
            <person name="Mikhailova N."/>
            <person name="Teshima H."/>
            <person name="Detter J.C."/>
            <person name="Han C."/>
            <person name="Tapia R."/>
            <person name="Land M."/>
            <person name="Hauser L."/>
            <person name="Kyrpides N.C."/>
            <person name="Ivanova N."/>
            <person name="Pagani I."/>
            <person name="Vannier P."/>
            <person name="Oger P."/>
            <person name="Bartlett D.H."/>
            <person name="Noll K.M."/>
            <person name="Woyke T."/>
            <person name="Jebbar M."/>
        </authorList>
    </citation>
    <scope>NUCLEOTIDE SEQUENCE [LARGE SCALE GENOMIC DNA]</scope>
    <source>
        <strain evidence="5">DSM 14283 / JCM 11233 / KA3</strain>
    </source>
</reference>
<evidence type="ECO:0000259" key="2">
    <source>
        <dbReference type="PROSITE" id="PS50110"/>
    </source>
</evidence>
<dbReference type="Gene3D" id="3.30.70.270">
    <property type="match status" value="1"/>
</dbReference>
<dbReference type="Gene3D" id="3.40.50.2300">
    <property type="match status" value="1"/>
</dbReference>
<dbReference type="SMART" id="SM00448">
    <property type="entry name" value="REC"/>
    <property type="match status" value="1"/>
</dbReference>
<dbReference type="EMBL" id="CP003257">
    <property type="protein sequence ID" value="AEX85126.1"/>
    <property type="molecule type" value="Genomic_DNA"/>
</dbReference>
<reference evidence="5" key="2">
    <citation type="submission" date="2012-01" db="EMBL/GenBank/DDBJ databases">
        <title>Complete sequence of chromosome of Marinitoga piezophila KA3.</title>
        <authorList>
            <person name="Lucas S."/>
            <person name="Han J."/>
            <person name="Lapidus A."/>
            <person name="Cheng J.-F."/>
            <person name="Goodwin L."/>
            <person name="Pitluck S."/>
            <person name="Peters L."/>
            <person name="Mikhailova N."/>
            <person name="Teshima H."/>
            <person name="Detter J.C."/>
            <person name="Han C."/>
            <person name="Tapia R."/>
            <person name="Land M."/>
            <person name="Hauser L."/>
            <person name="Kyrpides N."/>
            <person name="Ivanova N."/>
            <person name="Pagani I."/>
            <person name="Jebbar M."/>
            <person name="Vannier P."/>
            <person name="Oger P."/>
            <person name="Cario A."/>
            <person name="Bartlett D."/>
            <person name="Noll K.M."/>
            <person name="Woyke T."/>
        </authorList>
    </citation>
    <scope>NUCLEOTIDE SEQUENCE [LARGE SCALE GENOMIC DNA]</scope>
    <source>
        <strain evidence="5">DSM 14283 / JCM 11233 / KA3</strain>
    </source>
</reference>